<sequence length="367" mass="41583">MGSGDRMEWLDRGWVLAKAEAALEAQPRFITDAQAPMSEGGIHDYYSNGDYWWPNPDTPDGLPYVRRDGESNPGSFNEHREIMRSLRTNVAHLAAGYAVSGKEAYADKAVSLLNSFFLAEETRMNPHLLYAQAIPGICSGRGIGIIDTLHLIEVPVAIECLSGSSYMTPEIMAGLQGWFRDYLRWMLTHPYGIEERDTDNNHSVCWHVQAAVFARFVGEEEVLNFCRSQYKKVLLPDQMAADGSFPRELQRTKPYGYSIFVLDNMITLCHVLSTPEDCLWDYELKDGRGIRRGLDYLYPYMADKASWPYPPDIEHDQGWPAAVSGLLFAGVALAEPAYIKLWRSLDPDPVDPEVRRNMAIRQPLLWL</sequence>
<organism evidence="4 5">
    <name type="scientific">Paenibacillus residui</name>
    <dbReference type="NCBI Taxonomy" id="629724"/>
    <lineage>
        <taxon>Bacteria</taxon>
        <taxon>Bacillati</taxon>
        <taxon>Bacillota</taxon>
        <taxon>Bacilli</taxon>
        <taxon>Bacillales</taxon>
        <taxon>Paenibacillaceae</taxon>
        <taxon>Paenibacillus</taxon>
    </lineage>
</organism>
<evidence type="ECO:0000313" key="5">
    <source>
        <dbReference type="Proteomes" id="UP001597120"/>
    </source>
</evidence>
<keyword evidence="1" id="KW-0732">Signal</keyword>
<feature type="domain" description="Alginate lyase" evidence="3">
    <location>
        <begin position="31"/>
        <end position="307"/>
    </location>
</feature>
<dbReference type="Proteomes" id="UP001597120">
    <property type="component" value="Unassembled WGS sequence"/>
</dbReference>
<evidence type="ECO:0000259" key="3">
    <source>
        <dbReference type="Pfam" id="PF05426"/>
    </source>
</evidence>
<dbReference type="GO" id="GO:0016829">
    <property type="term" value="F:lyase activity"/>
    <property type="evidence" value="ECO:0007669"/>
    <property type="project" value="UniProtKB-KW"/>
</dbReference>
<dbReference type="InterPro" id="IPR008397">
    <property type="entry name" value="Alginate_lyase_dom"/>
</dbReference>
<comment type="caution">
    <text evidence="4">The sequence shown here is derived from an EMBL/GenBank/DDBJ whole genome shotgun (WGS) entry which is preliminary data.</text>
</comment>
<gene>
    <name evidence="4" type="ORF">ACFQ03_24940</name>
</gene>
<reference evidence="5" key="1">
    <citation type="journal article" date="2019" name="Int. J. Syst. Evol. Microbiol.">
        <title>The Global Catalogue of Microorganisms (GCM) 10K type strain sequencing project: providing services to taxonomists for standard genome sequencing and annotation.</title>
        <authorList>
            <consortium name="The Broad Institute Genomics Platform"/>
            <consortium name="The Broad Institute Genome Sequencing Center for Infectious Disease"/>
            <person name="Wu L."/>
            <person name="Ma J."/>
        </authorList>
    </citation>
    <scope>NUCLEOTIDE SEQUENCE [LARGE SCALE GENOMIC DNA]</scope>
    <source>
        <strain evidence="5">CCUG 57263</strain>
    </source>
</reference>
<dbReference type="SUPFAM" id="SSF48230">
    <property type="entry name" value="Chondroitin AC/alginate lyase"/>
    <property type="match status" value="1"/>
</dbReference>
<dbReference type="Gene3D" id="1.50.10.100">
    <property type="entry name" value="Chondroitin AC/alginate lyase"/>
    <property type="match status" value="1"/>
</dbReference>
<dbReference type="InterPro" id="IPR008929">
    <property type="entry name" value="Chondroitin_lyas"/>
</dbReference>
<accession>A0ABW3DJ56</accession>
<keyword evidence="2 4" id="KW-0456">Lyase</keyword>
<evidence type="ECO:0000256" key="2">
    <source>
        <dbReference type="ARBA" id="ARBA00023239"/>
    </source>
</evidence>
<keyword evidence="5" id="KW-1185">Reference proteome</keyword>
<proteinExistence type="predicted"/>
<dbReference type="RefSeq" id="WP_379291719.1">
    <property type="nucleotide sequence ID" value="NZ_JBHTIU010000107.1"/>
</dbReference>
<evidence type="ECO:0000256" key="1">
    <source>
        <dbReference type="ARBA" id="ARBA00022729"/>
    </source>
</evidence>
<evidence type="ECO:0000313" key="4">
    <source>
        <dbReference type="EMBL" id="MFD0872373.1"/>
    </source>
</evidence>
<name>A0ABW3DJ56_9BACL</name>
<dbReference type="Pfam" id="PF05426">
    <property type="entry name" value="Alginate_lyase"/>
    <property type="match status" value="1"/>
</dbReference>
<dbReference type="EMBL" id="JBHTIU010000107">
    <property type="protein sequence ID" value="MFD0872373.1"/>
    <property type="molecule type" value="Genomic_DNA"/>
</dbReference>
<protein>
    <submittedName>
        <fullName evidence="4">Alginate lyase family protein</fullName>
    </submittedName>
</protein>